<keyword evidence="2" id="KW-0732">Signal</keyword>
<feature type="transmembrane region" description="Helical" evidence="1">
    <location>
        <begin position="547"/>
        <end position="567"/>
    </location>
</feature>
<accession>A0A507B521</accession>
<dbReference type="EMBL" id="SKBQ01000047">
    <property type="protein sequence ID" value="TPX11690.1"/>
    <property type="molecule type" value="Genomic_DNA"/>
</dbReference>
<keyword evidence="1" id="KW-1133">Transmembrane helix</keyword>
<evidence type="ECO:0000256" key="1">
    <source>
        <dbReference type="SAM" id="Phobius"/>
    </source>
</evidence>
<feature type="signal peptide" evidence="2">
    <location>
        <begin position="1"/>
        <end position="25"/>
    </location>
</feature>
<feature type="transmembrane region" description="Helical" evidence="1">
    <location>
        <begin position="202"/>
        <end position="223"/>
    </location>
</feature>
<dbReference type="Proteomes" id="UP000319257">
    <property type="component" value="Unassembled WGS sequence"/>
</dbReference>
<feature type="transmembrane region" description="Helical" evidence="1">
    <location>
        <begin position="351"/>
        <end position="376"/>
    </location>
</feature>
<dbReference type="OrthoDB" id="5392263at2759"/>
<organism evidence="3 4">
    <name type="scientific">Thyridium curvatum</name>
    <dbReference type="NCBI Taxonomy" id="1093900"/>
    <lineage>
        <taxon>Eukaryota</taxon>
        <taxon>Fungi</taxon>
        <taxon>Dikarya</taxon>
        <taxon>Ascomycota</taxon>
        <taxon>Pezizomycotina</taxon>
        <taxon>Sordariomycetes</taxon>
        <taxon>Sordariomycetidae</taxon>
        <taxon>Thyridiales</taxon>
        <taxon>Thyridiaceae</taxon>
        <taxon>Thyridium</taxon>
    </lineage>
</organism>
<feature type="transmembrane region" description="Helical" evidence="1">
    <location>
        <begin position="319"/>
        <end position="339"/>
    </location>
</feature>
<gene>
    <name evidence="3" type="ORF">E0L32_007669</name>
</gene>
<dbReference type="AlphaFoldDB" id="A0A507B521"/>
<keyword evidence="4" id="KW-1185">Reference proteome</keyword>
<feature type="chain" id="PRO_5021436562" evidence="2">
    <location>
        <begin position="26"/>
        <end position="587"/>
    </location>
</feature>
<feature type="transmembrane region" description="Helical" evidence="1">
    <location>
        <begin position="481"/>
        <end position="508"/>
    </location>
</feature>
<reference evidence="3 4" key="1">
    <citation type="submission" date="2019-06" db="EMBL/GenBank/DDBJ databases">
        <title>Draft genome sequence of the filamentous fungus Phialemoniopsis curvata isolated from diesel fuel.</title>
        <authorList>
            <person name="Varaljay V.A."/>
            <person name="Lyon W.J."/>
            <person name="Crouch A.L."/>
            <person name="Drake C.E."/>
            <person name="Hollomon J.M."/>
            <person name="Nadeau L.J."/>
            <person name="Nunn H.S."/>
            <person name="Stevenson B.S."/>
            <person name="Bojanowski C.L."/>
            <person name="Crookes-Goodson W.J."/>
        </authorList>
    </citation>
    <scope>NUCLEOTIDE SEQUENCE [LARGE SCALE GENOMIC DNA]</scope>
    <source>
        <strain evidence="3 4">D216</strain>
    </source>
</reference>
<dbReference type="InParanoid" id="A0A507B521"/>
<keyword evidence="1" id="KW-0812">Transmembrane</keyword>
<comment type="caution">
    <text evidence="3">The sequence shown here is derived from an EMBL/GenBank/DDBJ whole genome shotgun (WGS) entry which is preliminary data.</text>
</comment>
<protein>
    <submittedName>
        <fullName evidence="3">Uncharacterized protein</fullName>
    </submittedName>
</protein>
<name>A0A507B521_9PEZI</name>
<evidence type="ECO:0000313" key="4">
    <source>
        <dbReference type="Proteomes" id="UP000319257"/>
    </source>
</evidence>
<evidence type="ECO:0000256" key="2">
    <source>
        <dbReference type="SAM" id="SignalP"/>
    </source>
</evidence>
<keyword evidence="1" id="KW-0472">Membrane</keyword>
<evidence type="ECO:0000313" key="3">
    <source>
        <dbReference type="EMBL" id="TPX11690.1"/>
    </source>
</evidence>
<proteinExistence type="predicted"/>
<sequence length="587" mass="65264">MFASLWLPPITIATLLFLATRQVEATGPYKSLGDLFDGQLARLAPDTPKNARLGGQDFKRCCSLALNQSLRIVDGYPEYVPGQTFLHGDIASLLAHQYPCGAAYNGSSGGPTQVTVPYSWCRANCDGWALSRTEKDGDWLESYVTFILPSLVFCFSIPRRRALAIPESLSLGAGDLGWRGYLALLYKVPIACLILFVDTVQLVVMCIVMAGPMLLAGTYETVLDARVLAYLRSNNEIGPRIRAHLLLVVLIGNLDEHKAWDESVQWLNSFHIDDSRPGSATSPPEDTSTIAKMSEAPTHQTIGRLRQGLVDLLDSQSPFGTTLGIGVTFFSLCFLYSISQIRAHWGQSATSYTLAFGCFWLTVGHVAVVAGVLLSIQNVRVWEDMTAVISNEYNHATLEFAPAMRPEFFYQSLWARFVSLCSIVRETLSSTGGTRRYKTAWMWDRGTIKASWLAQLAQYYPELRIQENIIRMTWLQIMGTVVGPAVLLFLVPVFLAGMASLQIAWLIWELPVLGAVKLSRWLSLESPDTTMFLGSNSDEQILFAKAYWMPIGVSATIFLVATTLFAWQYQQRRRAQFKQLVHGIGKP</sequence>
<dbReference type="GeneID" id="41975116"/>
<dbReference type="RefSeq" id="XP_030993401.1">
    <property type="nucleotide sequence ID" value="XM_031142438.1"/>
</dbReference>